<keyword evidence="3 6" id="KW-0689">Ribosomal protein</keyword>
<dbReference type="PANTHER" id="PTHR36083:SF1">
    <property type="entry name" value="LARGE RIBOSOMAL SUBUNIT PROTEIN BL32C"/>
    <property type="match status" value="1"/>
</dbReference>
<gene>
    <name evidence="6 7" type="primary">rpl32</name>
</gene>
<comment type="similarity">
    <text evidence="2 6">Belongs to the bacterial ribosomal protein bL32 family.</text>
</comment>
<name>A0A7D5AU39_9FABA</name>
<evidence type="ECO:0000256" key="2">
    <source>
        <dbReference type="ARBA" id="ARBA00008560"/>
    </source>
</evidence>
<dbReference type="GO" id="GO:0006412">
    <property type="term" value="P:translation"/>
    <property type="evidence" value="ECO:0007669"/>
    <property type="project" value="UniProtKB-UniRule"/>
</dbReference>
<proteinExistence type="inferred from homology"/>
<organism evidence="7">
    <name type="scientific">Vicia ramuliflora</name>
    <dbReference type="NCBI Taxonomy" id="1144939"/>
    <lineage>
        <taxon>Eukaryota</taxon>
        <taxon>Viridiplantae</taxon>
        <taxon>Streptophyta</taxon>
        <taxon>Embryophyta</taxon>
        <taxon>Tracheophyta</taxon>
        <taxon>Spermatophyta</taxon>
        <taxon>Magnoliopsida</taxon>
        <taxon>eudicotyledons</taxon>
        <taxon>Gunneridae</taxon>
        <taxon>Pentapetalae</taxon>
        <taxon>rosids</taxon>
        <taxon>fabids</taxon>
        <taxon>Fabales</taxon>
        <taxon>Fabaceae</taxon>
        <taxon>Papilionoideae</taxon>
        <taxon>50 kb inversion clade</taxon>
        <taxon>NPAAA clade</taxon>
        <taxon>Hologalegina</taxon>
        <taxon>IRL clade</taxon>
        <taxon>Fabeae</taxon>
        <taxon>Vicia</taxon>
    </lineage>
</organism>
<geneLocation type="chloroplast" evidence="7"/>
<accession>A0A7D5AU39</accession>
<dbReference type="PANTHER" id="PTHR36083">
    <property type="entry name" value="50S RIBOSOMAL PROTEIN L32, CHLOROPLASTIC"/>
    <property type="match status" value="1"/>
</dbReference>
<dbReference type="GO" id="GO:0003735">
    <property type="term" value="F:structural constituent of ribosome"/>
    <property type="evidence" value="ECO:0007669"/>
    <property type="project" value="InterPro"/>
</dbReference>
<sequence length="94" mass="10433">MPVPKKRTSISKKKIRKNFWKNKGYKAALKAFSLAESILTGNSKSFCSKKPTGNSKGFCSKKPTGNSKSFYTGNSKIFFLVQSSFTGNSKSFFN</sequence>
<keyword evidence="7" id="KW-0934">Plastid</keyword>
<dbReference type="AlphaFoldDB" id="A0A7D5AU39"/>
<dbReference type="InterPro" id="IPR044958">
    <property type="entry name" value="Ribosomal_bL32_plant/cyanobact"/>
</dbReference>
<dbReference type="GO" id="GO:0015934">
    <property type="term" value="C:large ribosomal subunit"/>
    <property type="evidence" value="ECO:0007669"/>
    <property type="project" value="InterPro"/>
</dbReference>
<protein>
    <recommendedName>
        <fullName evidence="5 6">Large ribosomal subunit protein bL32c</fullName>
    </recommendedName>
</protein>
<evidence type="ECO:0000256" key="6">
    <source>
        <dbReference type="HAMAP-Rule" id="MF_00340"/>
    </source>
</evidence>
<evidence type="ECO:0000256" key="1">
    <source>
        <dbReference type="ARBA" id="ARBA00004229"/>
    </source>
</evidence>
<keyword evidence="7" id="KW-0150">Chloroplast</keyword>
<comment type="subcellular location">
    <subcellularLocation>
        <location evidence="1 6">Plastid</location>
        <location evidence="1 6">Chloroplast</location>
    </subcellularLocation>
</comment>
<dbReference type="HAMAP" id="MF_00340">
    <property type="entry name" value="Ribosomal_bL32"/>
    <property type="match status" value="1"/>
</dbReference>
<evidence type="ECO:0000313" key="7">
    <source>
        <dbReference type="EMBL" id="QKV48618.1"/>
    </source>
</evidence>
<evidence type="ECO:0000256" key="4">
    <source>
        <dbReference type="ARBA" id="ARBA00023274"/>
    </source>
</evidence>
<keyword evidence="4 6" id="KW-0687">Ribonucleoprotein</keyword>
<dbReference type="GO" id="GO:0009507">
    <property type="term" value="C:chloroplast"/>
    <property type="evidence" value="ECO:0007669"/>
    <property type="project" value="UniProtKB-SubCell"/>
</dbReference>
<evidence type="ECO:0000256" key="3">
    <source>
        <dbReference type="ARBA" id="ARBA00022980"/>
    </source>
</evidence>
<dbReference type="EMBL" id="MN758738">
    <property type="protein sequence ID" value="QKV48618.1"/>
    <property type="molecule type" value="Genomic_DNA"/>
</dbReference>
<evidence type="ECO:0000256" key="5">
    <source>
        <dbReference type="ARBA" id="ARBA00035280"/>
    </source>
</evidence>
<dbReference type="InterPro" id="IPR002677">
    <property type="entry name" value="Ribosomal_bL32"/>
</dbReference>
<reference evidence="7" key="1">
    <citation type="journal article" date="2020" name="Mitochondrial DNA Part B Resour">
        <title>The first complete chloroplast genome sequence of Vicia ramuliflora (Fabaceae).</title>
        <authorList>
            <person name="Xin C."/>
            <person name="Yang Q."/>
        </authorList>
    </citation>
    <scope>NUCLEOTIDE SEQUENCE</scope>
</reference>